<proteinExistence type="predicted"/>
<protein>
    <submittedName>
        <fullName evidence="6">VIT family protein</fullName>
    </submittedName>
</protein>
<accession>A0AB35C2K5</accession>
<dbReference type="EMBL" id="JAGIBU010000014">
    <property type="protein sequence ID" value="MBS7825462.1"/>
    <property type="molecule type" value="Genomic_DNA"/>
</dbReference>
<feature type="transmembrane region" description="Helical" evidence="5">
    <location>
        <begin position="208"/>
        <end position="227"/>
    </location>
</feature>
<dbReference type="GO" id="GO:0012505">
    <property type="term" value="C:endomembrane system"/>
    <property type="evidence" value="ECO:0007669"/>
    <property type="project" value="UniProtKB-SubCell"/>
</dbReference>
<dbReference type="Proteomes" id="UP000680020">
    <property type="component" value="Unassembled WGS sequence"/>
</dbReference>
<feature type="transmembrane region" description="Helical" evidence="5">
    <location>
        <begin position="179"/>
        <end position="201"/>
    </location>
</feature>
<dbReference type="RefSeq" id="WP_008316417.1">
    <property type="nucleotide sequence ID" value="NZ_JAGIBT010000015.1"/>
</dbReference>
<keyword evidence="4 5" id="KW-0472">Membrane</keyword>
<sequence length="232" mass="24296">MKKKTDQKHQGAIENRLNILRAGVLGANDGIISTAGLVIGVASATNNIMTILVAGIAGLLAGALSMAGGEYASVSTQKDVEQAEEAKERIRLADDFKGESAELVQYYEDKGLSHALATQVAAELMKVNPLGVKLKTASNITLGDYVSPWNAAISSMFSFTLGAVIPLIFIFLLPVHIKIVGTFAVVSVALALTGYVSAALGGAPRLKALIRNVVVGMLTMLVTYGLGQFAHI</sequence>
<evidence type="ECO:0000256" key="1">
    <source>
        <dbReference type="ARBA" id="ARBA00004127"/>
    </source>
</evidence>
<evidence type="ECO:0000256" key="3">
    <source>
        <dbReference type="ARBA" id="ARBA00022989"/>
    </source>
</evidence>
<keyword evidence="3 5" id="KW-1133">Transmembrane helix</keyword>
<name>A0AB35C2K5_9GAMM</name>
<comment type="subcellular location">
    <subcellularLocation>
        <location evidence="1">Endomembrane system</location>
        <topology evidence="1">Multi-pass membrane protein</topology>
    </subcellularLocation>
</comment>
<dbReference type="CDD" id="cd02432">
    <property type="entry name" value="Nodulin-21_like_1"/>
    <property type="match status" value="1"/>
</dbReference>
<organism evidence="6 7">
    <name type="scientific">Wohlfahrtiimonas chitiniclastica</name>
    <dbReference type="NCBI Taxonomy" id="400946"/>
    <lineage>
        <taxon>Bacteria</taxon>
        <taxon>Pseudomonadati</taxon>
        <taxon>Pseudomonadota</taxon>
        <taxon>Gammaproteobacteria</taxon>
        <taxon>Cardiobacteriales</taxon>
        <taxon>Ignatzschineriaceae</taxon>
        <taxon>Wohlfahrtiimonas</taxon>
    </lineage>
</organism>
<dbReference type="InterPro" id="IPR008217">
    <property type="entry name" value="Ccc1_fam"/>
</dbReference>
<dbReference type="GO" id="GO:0030026">
    <property type="term" value="P:intracellular manganese ion homeostasis"/>
    <property type="evidence" value="ECO:0007669"/>
    <property type="project" value="InterPro"/>
</dbReference>
<dbReference type="GO" id="GO:0005384">
    <property type="term" value="F:manganese ion transmembrane transporter activity"/>
    <property type="evidence" value="ECO:0007669"/>
    <property type="project" value="InterPro"/>
</dbReference>
<evidence type="ECO:0000256" key="5">
    <source>
        <dbReference type="SAM" id="Phobius"/>
    </source>
</evidence>
<feature type="transmembrane region" description="Helical" evidence="5">
    <location>
        <begin position="48"/>
        <end position="68"/>
    </location>
</feature>
<dbReference type="PANTHER" id="PTHR31851">
    <property type="entry name" value="FE(2+)/MN(2+) TRANSPORTER PCL1"/>
    <property type="match status" value="1"/>
</dbReference>
<dbReference type="AlphaFoldDB" id="A0AB35C2K5"/>
<feature type="transmembrane region" description="Helical" evidence="5">
    <location>
        <begin position="151"/>
        <end position="173"/>
    </location>
</feature>
<evidence type="ECO:0000313" key="7">
    <source>
        <dbReference type="Proteomes" id="UP000680020"/>
    </source>
</evidence>
<feature type="transmembrane region" description="Helical" evidence="5">
    <location>
        <begin position="20"/>
        <end position="42"/>
    </location>
</feature>
<gene>
    <name evidence="6" type="ORF">J7561_09665</name>
</gene>
<reference evidence="6" key="1">
    <citation type="submission" date="2021-03" db="EMBL/GenBank/DDBJ databases">
        <title>Identification and antibiotic profiling of Wohlfahrtiimonas chitiniclastica, an underestimated human pathogen.</title>
        <authorList>
            <person name="Kopf A."/>
            <person name="Bunk B."/>
            <person name="Coldewey S."/>
            <person name="Gunzer F."/>
            <person name="Riedel T."/>
            <person name="Schroettner P."/>
        </authorList>
    </citation>
    <scope>NUCLEOTIDE SEQUENCE</scope>
    <source>
        <strain evidence="6">DSM 100917</strain>
    </source>
</reference>
<keyword evidence="2 5" id="KW-0812">Transmembrane</keyword>
<comment type="caution">
    <text evidence="6">The sequence shown here is derived from an EMBL/GenBank/DDBJ whole genome shotgun (WGS) entry which is preliminary data.</text>
</comment>
<evidence type="ECO:0000256" key="2">
    <source>
        <dbReference type="ARBA" id="ARBA00022692"/>
    </source>
</evidence>
<evidence type="ECO:0000256" key="4">
    <source>
        <dbReference type="ARBA" id="ARBA00023136"/>
    </source>
</evidence>
<evidence type="ECO:0000313" key="6">
    <source>
        <dbReference type="EMBL" id="MBS7825462.1"/>
    </source>
</evidence>
<dbReference type="Pfam" id="PF01988">
    <property type="entry name" value="VIT1"/>
    <property type="match status" value="1"/>
</dbReference>